<dbReference type="GO" id="GO:0051920">
    <property type="term" value="F:peroxiredoxin activity"/>
    <property type="evidence" value="ECO:0007669"/>
    <property type="project" value="InterPro"/>
</dbReference>
<accession>A0A3A4N8S3</accession>
<dbReference type="Pfam" id="PF02627">
    <property type="entry name" value="CMD"/>
    <property type="match status" value="1"/>
</dbReference>
<evidence type="ECO:0000313" key="2">
    <source>
        <dbReference type="EMBL" id="RJP18023.1"/>
    </source>
</evidence>
<dbReference type="InterPro" id="IPR029032">
    <property type="entry name" value="AhpD-like"/>
</dbReference>
<dbReference type="EMBL" id="QZKU01000106">
    <property type="protein sequence ID" value="RJP18023.1"/>
    <property type="molecule type" value="Genomic_DNA"/>
</dbReference>
<dbReference type="Proteomes" id="UP000265882">
    <property type="component" value="Unassembled WGS sequence"/>
</dbReference>
<reference evidence="2 3" key="1">
    <citation type="journal article" date="2017" name="ISME J.">
        <title>Energy and carbon metabolisms in a deep terrestrial subsurface fluid microbial community.</title>
        <authorList>
            <person name="Momper L."/>
            <person name="Jungbluth S.P."/>
            <person name="Lee M.D."/>
            <person name="Amend J.P."/>
        </authorList>
    </citation>
    <scope>NUCLEOTIDE SEQUENCE [LARGE SCALE GENOMIC DNA]</scope>
    <source>
        <strain evidence="2">SURF_5</strain>
    </source>
</reference>
<evidence type="ECO:0000259" key="1">
    <source>
        <dbReference type="Pfam" id="PF02627"/>
    </source>
</evidence>
<sequence>MPHKIKEDTMTSDGCGCAGTVANVQPESGGKQKAEKERLVDHKVTLLIAAGAAMAANCEPCLNKIVPDLIEAGVHEADIRRAVEIGQFVKDKPAEHMKEVADILTGTRMFKHAAADEGCPADKMKTAG</sequence>
<proteinExistence type="predicted"/>
<dbReference type="SUPFAM" id="SSF69118">
    <property type="entry name" value="AhpD-like"/>
    <property type="match status" value="1"/>
</dbReference>
<protein>
    <recommendedName>
        <fullName evidence="1">Carboxymuconolactone decarboxylase-like domain-containing protein</fullName>
    </recommendedName>
</protein>
<organism evidence="2 3">
    <name type="scientific">Abyssobacteria bacterium (strain SURF_5)</name>
    <dbReference type="NCBI Taxonomy" id="2093360"/>
    <lineage>
        <taxon>Bacteria</taxon>
        <taxon>Pseudomonadati</taxon>
        <taxon>Candidatus Hydrogenedentota</taxon>
        <taxon>Candidatus Abyssobacteria</taxon>
    </lineage>
</organism>
<dbReference type="InterPro" id="IPR003779">
    <property type="entry name" value="CMD-like"/>
</dbReference>
<gene>
    <name evidence="2" type="ORF">C4520_15160</name>
</gene>
<feature type="domain" description="Carboxymuconolactone decarboxylase-like" evidence="1">
    <location>
        <begin position="40"/>
        <end position="95"/>
    </location>
</feature>
<dbReference type="Gene3D" id="1.20.1290.10">
    <property type="entry name" value="AhpD-like"/>
    <property type="match status" value="1"/>
</dbReference>
<evidence type="ECO:0000313" key="3">
    <source>
        <dbReference type="Proteomes" id="UP000265882"/>
    </source>
</evidence>
<name>A0A3A4N8S3_ABYX5</name>
<comment type="caution">
    <text evidence="2">The sequence shown here is derived from an EMBL/GenBank/DDBJ whole genome shotgun (WGS) entry which is preliminary data.</text>
</comment>
<dbReference type="AlphaFoldDB" id="A0A3A4N8S3"/>